<accession>A0ACB9II25</accession>
<comment type="caution">
    <text evidence="1">The sequence shown here is derived from an EMBL/GenBank/DDBJ whole genome shotgun (WGS) entry which is preliminary data.</text>
</comment>
<sequence>MKLGVVPLEMYYRSTTEAIVDVPPKRDYENDLAYKLLVERPTDVQMLSKPMLVGVGMSHIWERLDRVPTLLLKSQGMRSTCPLSFNLHLLVYLLPLNSVVLIITPCEGFYDALFLETVVKELWFDCDATSVDILAQFEGNFLFPCLEKEYKSPAKEAATPSIFQAKSLSFVRIMQGIPMNFISDIDDDGLIDIPLTHVCHHSGEGGSHRAISSTLREC</sequence>
<evidence type="ECO:0000313" key="1">
    <source>
        <dbReference type="EMBL" id="KAI3807343.1"/>
    </source>
</evidence>
<protein>
    <submittedName>
        <fullName evidence="1">Uncharacterized protein</fullName>
    </submittedName>
</protein>
<dbReference type="EMBL" id="CM042025">
    <property type="protein sequence ID" value="KAI3807343.1"/>
    <property type="molecule type" value="Genomic_DNA"/>
</dbReference>
<dbReference type="Proteomes" id="UP001056120">
    <property type="component" value="Linkage Group LG08"/>
</dbReference>
<reference evidence="1 2" key="2">
    <citation type="journal article" date="2022" name="Mol. Ecol. Resour.">
        <title>The genomes of chicory, endive, great burdock and yacon provide insights into Asteraceae paleo-polyploidization history and plant inulin production.</title>
        <authorList>
            <person name="Fan W."/>
            <person name="Wang S."/>
            <person name="Wang H."/>
            <person name="Wang A."/>
            <person name="Jiang F."/>
            <person name="Liu H."/>
            <person name="Zhao H."/>
            <person name="Xu D."/>
            <person name="Zhang Y."/>
        </authorList>
    </citation>
    <scope>NUCLEOTIDE SEQUENCE [LARGE SCALE GENOMIC DNA]</scope>
    <source>
        <strain evidence="2">cv. Yunnan</strain>
        <tissue evidence="1">Leaves</tissue>
    </source>
</reference>
<organism evidence="1 2">
    <name type="scientific">Smallanthus sonchifolius</name>
    <dbReference type="NCBI Taxonomy" id="185202"/>
    <lineage>
        <taxon>Eukaryota</taxon>
        <taxon>Viridiplantae</taxon>
        <taxon>Streptophyta</taxon>
        <taxon>Embryophyta</taxon>
        <taxon>Tracheophyta</taxon>
        <taxon>Spermatophyta</taxon>
        <taxon>Magnoliopsida</taxon>
        <taxon>eudicotyledons</taxon>
        <taxon>Gunneridae</taxon>
        <taxon>Pentapetalae</taxon>
        <taxon>asterids</taxon>
        <taxon>campanulids</taxon>
        <taxon>Asterales</taxon>
        <taxon>Asteraceae</taxon>
        <taxon>Asteroideae</taxon>
        <taxon>Heliantheae alliance</taxon>
        <taxon>Millerieae</taxon>
        <taxon>Smallanthus</taxon>
    </lineage>
</organism>
<keyword evidence="2" id="KW-1185">Reference proteome</keyword>
<reference evidence="2" key="1">
    <citation type="journal article" date="2022" name="Mol. Ecol. Resour.">
        <title>The genomes of chicory, endive, great burdock and yacon provide insights into Asteraceae palaeo-polyploidization history and plant inulin production.</title>
        <authorList>
            <person name="Fan W."/>
            <person name="Wang S."/>
            <person name="Wang H."/>
            <person name="Wang A."/>
            <person name="Jiang F."/>
            <person name="Liu H."/>
            <person name="Zhao H."/>
            <person name="Xu D."/>
            <person name="Zhang Y."/>
        </authorList>
    </citation>
    <scope>NUCLEOTIDE SEQUENCE [LARGE SCALE GENOMIC DNA]</scope>
    <source>
        <strain evidence="2">cv. Yunnan</strain>
    </source>
</reference>
<gene>
    <name evidence="1" type="ORF">L1987_23269</name>
</gene>
<evidence type="ECO:0000313" key="2">
    <source>
        <dbReference type="Proteomes" id="UP001056120"/>
    </source>
</evidence>
<name>A0ACB9II25_9ASTR</name>
<proteinExistence type="predicted"/>